<dbReference type="InterPro" id="IPR050900">
    <property type="entry name" value="Transposase_IS3/IS150/IS904"/>
</dbReference>
<dbReference type="EMBL" id="AM285310">
    <property type="protein sequence ID" value="CAK99202.1"/>
    <property type="molecule type" value="Genomic_DNA"/>
</dbReference>
<dbReference type="AlphaFoldDB" id="Q14MS7"/>
<dbReference type="PANTHER" id="PTHR46889">
    <property type="entry name" value="TRANSPOSASE INSF FOR INSERTION SEQUENCE IS3B-RELATED"/>
    <property type="match status" value="1"/>
</dbReference>
<feature type="region of interest" description="Disordered" evidence="1">
    <location>
        <begin position="47"/>
        <end position="66"/>
    </location>
</feature>
<dbReference type="RefSeq" id="WP_277945115.1">
    <property type="nucleotide sequence ID" value="NZ_CP096807.1"/>
</dbReference>
<gene>
    <name evidence="2" type="ORF">SPICI09_002</name>
</gene>
<sequence length="221" mass="26824">MGKWYTKEEKIKIIKYYHKNRHMNTIKKFTIAKETLSRWIKITNEDNLIPGKGPQSKGNRRPARPKTIDFNSMSKEELIKYIEMIQDIKKYLTKSKKMKFWAVWSLKKKYTIKYLTHILNISKSGYYKWFNNGMQKFNKWDSKLAKLIKISFLKFNKIYGYKMLTLIINKIYNLSLKAHMVYRYMKYLNLKSVQRIKKFKYKLSSGPFRYENLLSQNFRAT</sequence>
<name>Q14MS7_SPICI</name>
<dbReference type="PANTHER" id="PTHR46889:SF5">
    <property type="entry name" value="INTEGRASE PROTEIN"/>
    <property type="match status" value="1"/>
</dbReference>
<evidence type="ECO:0000256" key="1">
    <source>
        <dbReference type="SAM" id="MobiDB-lite"/>
    </source>
</evidence>
<proteinExistence type="predicted"/>
<evidence type="ECO:0000313" key="2">
    <source>
        <dbReference type="EMBL" id="CAK99202.1"/>
    </source>
</evidence>
<organism evidence="2">
    <name type="scientific">Spiroplasma citri</name>
    <dbReference type="NCBI Taxonomy" id="2133"/>
    <lineage>
        <taxon>Bacteria</taxon>
        <taxon>Bacillati</taxon>
        <taxon>Mycoplasmatota</taxon>
        <taxon>Mollicutes</taxon>
        <taxon>Entomoplasmatales</taxon>
        <taxon>Spiroplasmataceae</taxon>
        <taxon>Spiroplasma</taxon>
    </lineage>
</organism>
<accession>Q14MS7</accession>
<reference evidence="2" key="1">
    <citation type="journal article" date="2010" name="Appl. Environ. Microbiol.">
        <title>Partial chromosome sequence of Spiroplasma citri reveals extensive viral invasion and important gene decay.</title>
        <authorList>
            <person name="Carle P."/>
            <person name="Saillard C."/>
            <person name="Carrere N."/>
            <person name="Carrere S."/>
            <person name="Duret S."/>
            <person name="Eveillard S."/>
            <person name="Gaurivaud P."/>
            <person name="Gourgues G."/>
            <person name="Gouzy J."/>
            <person name="Salar P."/>
            <person name="Verdin E."/>
            <person name="Breton M."/>
            <person name="Blanchard A."/>
            <person name="Laigret F."/>
            <person name="Bove J.M."/>
            <person name="Renaudin J."/>
            <person name="Foissac X."/>
        </authorList>
    </citation>
    <scope>NUCLEOTIDE SEQUENCE</scope>
    <source>
        <strain evidence="2">GII3-3X</strain>
    </source>
</reference>
<protein>
    <submittedName>
        <fullName evidence="2">Hypothetical transposase c-terminal truncated protein</fullName>
    </submittedName>
</protein>